<keyword evidence="2" id="KW-1133">Transmembrane helix</keyword>
<evidence type="ECO:0000313" key="6">
    <source>
        <dbReference type="Proteomes" id="UP001139347"/>
    </source>
</evidence>
<dbReference type="Pfam" id="PF13800">
    <property type="entry name" value="Sigma_reg_N"/>
    <property type="match status" value="1"/>
</dbReference>
<proteinExistence type="predicted"/>
<feature type="compositionally biased region" description="Basic and acidic residues" evidence="1">
    <location>
        <begin position="43"/>
        <end position="53"/>
    </location>
</feature>
<keyword evidence="2" id="KW-0812">Transmembrane</keyword>
<feature type="domain" description="Sigma factor regulator C-terminal" evidence="3">
    <location>
        <begin position="213"/>
        <end position="390"/>
    </location>
</feature>
<protein>
    <submittedName>
        <fullName evidence="5">Anti-sigma factor</fullName>
    </submittedName>
</protein>
<sequence>MSDDFKQKLQDYRDGKLTDEEHADLERELEKMEVYQSYLDETLGRDDNNEDFKHSRRGKPSIQEEQMHRREKKLLRRGKWKVRFGTVLTLMSLFIWFTVLSAIGTGIYYTAGDPDLGDIDRDVIESAIAVGYPNTSVHLSSNAGPYFNMKVNSSITKRVGDEYVQVGDFSASFLFSWMRLYHFSWSDSVATQSGLFQFPGTEGSSSDQEWNKLEKLPEGTVAEAYVSYNRLYTTDEILQRFKGKSMDPVWFAVDNGDGSDRSGRDNNVVMSPIGFPANPVWHPDDGKISNRSEQKTGIFSLMGTSTTSYPDLDMYGSGELRDENFIKTLRILTEHKYIAKQLIPFVDMKQTLEYVEKHGVHIYGAVVTGPTKEILKLKNDPEVSGIHVGKVTLWNWHE</sequence>
<evidence type="ECO:0000313" key="5">
    <source>
        <dbReference type="EMBL" id="MCJ8014385.1"/>
    </source>
</evidence>
<evidence type="ECO:0000256" key="2">
    <source>
        <dbReference type="SAM" id="Phobius"/>
    </source>
</evidence>
<dbReference type="EMBL" id="JALIRP010000011">
    <property type="protein sequence ID" value="MCJ8014385.1"/>
    <property type="molecule type" value="Genomic_DNA"/>
</dbReference>
<comment type="caution">
    <text evidence="5">The sequence shown here is derived from an EMBL/GenBank/DDBJ whole genome shotgun (WGS) entry which is preliminary data.</text>
</comment>
<dbReference type="Pfam" id="PF13791">
    <property type="entry name" value="Sigma_reg_C"/>
    <property type="match status" value="1"/>
</dbReference>
<organism evidence="5 6">
    <name type="scientific">Paenibacillus mangrovi</name>
    <dbReference type="NCBI Taxonomy" id="2931978"/>
    <lineage>
        <taxon>Bacteria</taxon>
        <taxon>Bacillati</taxon>
        <taxon>Bacillota</taxon>
        <taxon>Bacilli</taxon>
        <taxon>Bacillales</taxon>
        <taxon>Paenibacillaceae</taxon>
        <taxon>Paenibacillus</taxon>
    </lineage>
</organism>
<dbReference type="AlphaFoldDB" id="A0A9X2B4U9"/>
<feature type="transmembrane region" description="Helical" evidence="2">
    <location>
        <begin position="82"/>
        <end position="109"/>
    </location>
</feature>
<dbReference type="InterPro" id="IPR029101">
    <property type="entry name" value="Sigma_reg_N"/>
</dbReference>
<accession>A0A9X2B4U9</accession>
<evidence type="ECO:0000259" key="4">
    <source>
        <dbReference type="Pfam" id="PF13800"/>
    </source>
</evidence>
<keyword evidence="2" id="KW-0472">Membrane</keyword>
<evidence type="ECO:0000259" key="3">
    <source>
        <dbReference type="Pfam" id="PF13791"/>
    </source>
</evidence>
<reference evidence="5" key="1">
    <citation type="submission" date="2022-04" db="EMBL/GenBank/DDBJ databases">
        <title>Paenibacillus mangrovi sp. nov., a novel endophytic bacterium isolated from bark of Kandelia candel.</title>
        <authorList>
            <person name="Tuo L."/>
        </authorList>
    </citation>
    <scope>NUCLEOTIDE SEQUENCE</scope>
    <source>
        <strain evidence="5">KQZ6P-2</strain>
    </source>
</reference>
<dbReference type="RefSeq" id="WP_244728993.1">
    <property type="nucleotide sequence ID" value="NZ_JALIRP010000011.1"/>
</dbReference>
<evidence type="ECO:0000256" key="1">
    <source>
        <dbReference type="SAM" id="MobiDB-lite"/>
    </source>
</evidence>
<name>A0A9X2B4U9_9BACL</name>
<keyword evidence="6" id="KW-1185">Reference proteome</keyword>
<feature type="domain" description="Sigma factor regulator N-terminal" evidence="4">
    <location>
        <begin position="72"/>
        <end position="162"/>
    </location>
</feature>
<feature type="region of interest" description="Disordered" evidence="1">
    <location>
        <begin position="43"/>
        <end position="68"/>
    </location>
</feature>
<gene>
    <name evidence="5" type="ORF">MUG84_22050</name>
</gene>
<dbReference type="Proteomes" id="UP001139347">
    <property type="component" value="Unassembled WGS sequence"/>
</dbReference>
<dbReference type="InterPro" id="IPR025672">
    <property type="entry name" value="Sigma_reg_C_dom"/>
</dbReference>